<name>A0A382H807_9ZZZZ</name>
<dbReference type="AlphaFoldDB" id="A0A382H807"/>
<feature type="region of interest" description="Disordered" evidence="1">
    <location>
        <begin position="1"/>
        <end position="76"/>
    </location>
</feature>
<accession>A0A382H807</accession>
<organism evidence="2">
    <name type="scientific">marine metagenome</name>
    <dbReference type="NCBI Taxonomy" id="408172"/>
    <lineage>
        <taxon>unclassified sequences</taxon>
        <taxon>metagenomes</taxon>
        <taxon>ecological metagenomes</taxon>
    </lineage>
</organism>
<feature type="non-terminal residue" evidence="2">
    <location>
        <position position="169"/>
    </location>
</feature>
<feature type="region of interest" description="Disordered" evidence="1">
    <location>
        <begin position="146"/>
        <end position="169"/>
    </location>
</feature>
<sequence length="169" mass="18166">MAGAQGTRKTKKKTSDTLEGYVPPPPTTTTPTETSWVSPPATLNTTPFTTSSKKPTSVFTTPTSFTTPSQPTFSTNSFNPSLYSTNIYSQLASVDSLATADAKTIQNQKFLRGQAATQAQTELQLARQEAMEAEQLVATTISDFEDTTQAQAPQTTPQWALEQATGRPP</sequence>
<gene>
    <name evidence="2" type="ORF">METZ01_LOCUS235911</name>
</gene>
<protein>
    <submittedName>
        <fullName evidence="2">Uncharacterized protein</fullName>
    </submittedName>
</protein>
<feature type="compositionally biased region" description="Low complexity" evidence="1">
    <location>
        <begin position="147"/>
        <end position="158"/>
    </location>
</feature>
<dbReference type="EMBL" id="UINC01059537">
    <property type="protein sequence ID" value="SVB83057.1"/>
    <property type="molecule type" value="Genomic_DNA"/>
</dbReference>
<evidence type="ECO:0000256" key="1">
    <source>
        <dbReference type="SAM" id="MobiDB-lite"/>
    </source>
</evidence>
<reference evidence="2" key="1">
    <citation type="submission" date="2018-05" db="EMBL/GenBank/DDBJ databases">
        <authorList>
            <person name="Lanie J.A."/>
            <person name="Ng W.-L."/>
            <person name="Kazmierczak K.M."/>
            <person name="Andrzejewski T.M."/>
            <person name="Davidsen T.M."/>
            <person name="Wayne K.J."/>
            <person name="Tettelin H."/>
            <person name="Glass J.I."/>
            <person name="Rusch D."/>
            <person name="Podicherti R."/>
            <person name="Tsui H.-C.T."/>
            <person name="Winkler M.E."/>
        </authorList>
    </citation>
    <scope>NUCLEOTIDE SEQUENCE</scope>
</reference>
<feature type="compositionally biased region" description="Polar residues" evidence="1">
    <location>
        <begin position="33"/>
        <end position="44"/>
    </location>
</feature>
<evidence type="ECO:0000313" key="2">
    <source>
        <dbReference type="EMBL" id="SVB83057.1"/>
    </source>
</evidence>
<proteinExistence type="predicted"/>
<feature type="compositionally biased region" description="Low complexity" evidence="1">
    <location>
        <begin position="45"/>
        <end position="76"/>
    </location>
</feature>